<keyword evidence="2" id="KW-1185">Reference proteome</keyword>
<sequence length="73" mass="8616">MLQLWHSELFIHMFLLRRSARYCLAYPASTATRRESPTSHHDARMNHRALSNYEVLASRWQIPDPVSIIVLRP</sequence>
<dbReference type="AlphaFoldDB" id="A0AAD7QXL3"/>
<gene>
    <name evidence="1" type="ORF">POJ06DRAFT_247327</name>
</gene>
<accession>A0AAD7QXL3</accession>
<reference evidence="1" key="1">
    <citation type="submission" date="2023-03" db="EMBL/GenBank/DDBJ databases">
        <title>Near-Complete genome sequence of Lipomyces tetrasporous NRRL Y-64009, an oleaginous yeast capable of growing on lignocellulosic hydrolysates.</title>
        <authorList>
            <consortium name="Lawrence Berkeley National Laboratory"/>
            <person name="Jagtap S.S."/>
            <person name="Liu J.-J."/>
            <person name="Walukiewicz H.E."/>
            <person name="Pangilinan J."/>
            <person name="Lipzen A."/>
            <person name="Ahrendt S."/>
            <person name="Koriabine M."/>
            <person name="Cobaugh K."/>
            <person name="Salamov A."/>
            <person name="Yoshinaga Y."/>
            <person name="Ng V."/>
            <person name="Daum C."/>
            <person name="Grigoriev I.V."/>
            <person name="Slininger P.J."/>
            <person name="Dien B.S."/>
            <person name="Jin Y.-S."/>
            <person name="Rao C.V."/>
        </authorList>
    </citation>
    <scope>NUCLEOTIDE SEQUENCE</scope>
    <source>
        <strain evidence="1">NRRL Y-64009</strain>
    </source>
</reference>
<dbReference type="EMBL" id="JARPMG010000002">
    <property type="protein sequence ID" value="KAJ8103347.1"/>
    <property type="molecule type" value="Genomic_DNA"/>
</dbReference>
<proteinExistence type="predicted"/>
<evidence type="ECO:0000313" key="2">
    <source>
        <dbReference type="Proteomes" id="UP001217417"/>
    </source>
</evidence>
<name>A0AAD7QXL3_9ASCO</name>
<protein>
    <submittedName>
        <fullName evidence="1">Uncharacterized protein</fullName>
    </submittedName>
</protein>
<dbReference type="RefSeq" id="XP_056046797.1">
    <property type="nucleotide sequence ID" value="XM_056186892.1"/>
</dbReference>
<dbReference type="GeneID" id="80882058"/>
<organism evidence="1 2">
    <name type="scientific">Lipomyces tetrasporus</name>
    <dbReference type="NCBI Taxonomy" id="54092"/>
    <lineage>
        <taxon>Eukaryota</taxon>
        <taxon>Fungi</taxon>
        <taxon>Dikarya</taxon>
        <taxon>Ascomycota</taxon>
        <taxon>Saccharomycotina</taxon>
        <taxon>Lipomycetes</taxon>
        <taxon>Lipomycetales</taxon>
        <taxon>Lipomycetaceae</taxon>
        <taxon>Lipomyces</taxon>
    </lineage>
</organism>
<comment type="caution">
    <text evidence="1">The sequence shown here is derived from an EMBL/GenBank/DDBJ whole genome shotgun (WGS) entry which is preliminary data.</text>
</comment>
<dbReference type="Proteomes" id="UP001217417">
    <property type="component" value="Unassembled WGS sequence"/>
</dbReference>
<evidence type="ECO:0000313" key="1">
    <source>
        <dbReference type="EMBL" id="KAJ8103347.1"/>
    </source>
</evidence>